<accession>A0A3D0ZQX5</accession>
<dbReference type="Pfam" id="PF04014">
    <property type="entry name" value="MazE_antitoxin"/>
    <property type="match status" value="1"/>
</dbReference>
<evidence type="ECO:0000313" key="2">
    <source>
        <dbReference type="EMBL" id="HCC42123.1"/>
    </source>
</evidence>
<protein>
    <recommendedName>
        <fullName evidence="1">SpoVT-AbrB domain-containing protein</fullName>
    </recommendedName>
</protein>
<proteinExistence type="predicted"/>
<dbReference type="EMBL" id="DOZN01000008">
    <property type="protein sequence ID" value="HCC42123.1"/>
    <property type="molecule type" value="Genomic_DNA"/>
</dbReference>
<dbReference type="SUPFAM" id="SSF89447">
    <property type="entry name" value="AbrB/MazE/MraZ-like"/>
    <property type="match status" value="1"/>
</dbReference>
<dbReference type="AlphaFoldDB" id="A0A3D0ZQX5"/>
<sequence length="78" mass="8955">MTYRQKLTRIGNSVGIILPKQLLDTLNLDIGEELYIENVQDKIVMEREKTSAVSPEFLKIAENIGKKYKDAFKELANQ</sequence>
<comment type="caution">
    <text evidence="2">The sequence shown here is derived from an EMBL/GenBank/DDBJ whole genome shotgun (WGS) entry which is preliminary data.</text>
</comment>
<evidence type="ECO:0000259" key="1">
    <source>
        <dbReference type="SMART" id="SM00966"/>
    </source>
</evidence>
<dbReference type="Proteomes" id="UP000263336">
    <property type="component" value="Unassembled WGS sequence"/>
</dbReference>
<reference evidence="2 3" key="1">
    <citation type="journal article" date="2018" name="Nat. Biotechnol.">
        <title>A standardized bacterial taxonomy based on genome phylogeny substantially revises the tree of life.</title>
        <authorList>
            <person name="Parks D.H."/>
            <person name="Chuvochina M."/>
            <person name="Waite D.W."/>
            <person name="Rinke C."/>
            <person name="Skarshewski A."/>
            <person name="Chaumeil P.A."/>
            <person name="Hugenholtz P."/>
        </authorList>
    </citation>
    <scope>NUCLEOTIDE SEQUENCE [LARGE SCALE GENOMIC DNA]</scope>
    <source>
        <strain evidence="2">UBA11701</strain>
    </source>
</reference>
<dbReference type="NCBIfam" id="TIGR02609">
    <property type="entry name" value="doc_partner"/>
    <property type="match status" value="1"/>
</dbReference>
<dbReference type="SMART" id="SM00966">
    <property type="entry name" value="SpoVT_AbrB"/>
    <property type="match status" value="1"/>
</dbReference>
<organism evidence="2 3">
    <name type="scientific">candidate division WWE3 bacterium</name>
    <dbReference type="NCBI Taxonomy" id="2053526"/>
    <lineage>
        <taxon>Bacteria</taxon>
        <taxon>Katanobacteria</taxon>
    </lineage>
</organism>
<dbReference type="InterPro" id="IPR007159">
    <property type="entry name" value="SpoVT-AbrB_dom"/>
</dbReference>
<dbReference type="Gene3D" id="2.10.260.10">
    <property type="match status" value="1"/>
</dbReference>
<name>A0A3D0ZQX5_UNCKA</name>
<feature type="domain" description="SpoVT-AbrB" evidence="1">
    <location>
        <begin position="8"/>
        <end position="53"/>
    </location>
</feature>
<dbReference type="InterPro" id="IPR037914">
    <property type="entry name" value="SpoVT-AbrB_sf"/>
</dbReference>
<dbReference type="GO" id="GO:0003677">
    <property type="term" value="F:DNA binding"/>
    <property type="evidence" value="ECO:0007669"/>
    <property type="project" value="InterPro"/>
</dbReference>
<evidence type="ECO:0000313" key="3">
    <source>
        <dbReference type="Proteomes" id="UP000263336"/>
    </source>
</evidence>
<gene>
    <name evidence="2" type="ORF">DEP93_01485</name>
</gene>
<dbReference type="InterPro" id="IPR013432">
    <property type="entry name" value="Doc_partner"/>
</dbReference>